<dbReference type="PROSITE" id="PS01180">
    <property type="entry name" value="CUB"/>
    <property type="match status" value="1"/>
</dbReference>
<dbReference type="PANTHER" id="PTHR47537:SF3">
    <property type="entry name" value="CUB DOMAIN-CONTAINING PROTEIN"/>
    <property type="match status" value="1"/>
</dbReference>
<dbReference type="Pfam" id="PF00431">
    <property type="entry name" value="CUB"/>
    <property type="match status" value="1"/>
</dbReference>
<dbReference type="SUPFAM" id="SSF57424">
    <property type="entry name" value="LDL receptor-like module"/>
    <property type="match status" value="1"/>
</dbReference>
<keyword evidence="3" id="KW-0472">Membrane</keyword>
<proteinExistence type="predicted"/>
<dbReference type="Gene3D" id="4.10.400.10">
    <property type="entry name" value="Low-density Lipoprotein Receptor"/>
    <property type="match status" value="1"/>
</dbReference>
<evidence type="ECO:0000313" key="6">
    <source>
        <dbReference type="EnsemblMetazoa" id="XP_050514285.1"/>
    </source>
</evidence>
<dbReference type="InterPro" id="IPR053207">
    <property type="entry name" value="Non-NMDA_GluR_Accessory"/>
</dbReference>
<feature type="disulfide bond" evidence="2">
    <location>
        <begin position="22"/>
        <end position="34"/>
    </location>
</feature>
<dbReference type="InterPro" id="IPR035914">
    <property type="entry name" value="Sperma_CUB_dom_sf"/>
</dbReference>
<dbReference type="PANTHER" id="PTHR47537">
    <property type="entry name" value="CUBILIN"/>
    <property type="match status" value="1"/>
</dbReference>
<feature type="signal peptide" evidence="4">
    <location>
        <begin position="1"/>
        <end position="17"/>
    </location>
</feature>
<keyword evidence="4" id="KW-0732">Signal</keyword>
<dbReference type="Pfam" id="PF00057">
    <property type="entry name" value="Ldl_recept_a"/>
    <property type="match status" value="1"/>
</dbReference>
<dbReference type="GeneID" id="126889755"/>
<dbReference type="Gene3D" id="2.60.120.290">
    <property type="entry name" value="Spermadhesin, CUB domain"/>
    <property type="match status" value="3"/>
</dbReference>
<keyword evidence="1 2" id="KW-1015">Disulfide bond</keyword>
<evidence type="ECO:0000256" key="2">
    <source>
        <dbReference type="PROSITE-ProRule" id="PRU00124"/>
    </source>
</evidence>
<dbReference type="InterPro" id="IPR036055">
    <property type="entry name" value="LDL_receptor-like_sf"/>
</dbReference>
<dbReference type="Pfam" id="PF25090">
    <property type="entry name" value="DUF7805"/>
    <property type="match status" value="1"/>
</dbReference>
<dbReference type="CDD" id="cd00112">
    <property type="entry name" value="LDLa"/>
    <property type="match status" value="1"/>
</dbReference>
<evidence type="ECO:0000259" key="5">
    <source>
        <dbReference type="PROSITE" id="PS01180"/>
    </source>
</evidence>
<evidence type="ECO:0000256" key="1">
    <source>
        <dbReference type="ARBA" id="ARBA00023157"/>
    </source>
</evidence>
<protein>
    <recommendedName>
        <fullName evidence="5">CUB domain-containing protein</fullName>
    </recommendedName>
</protein>
<reference evidence="6" key="1">
    <citation type="submission" date="2025-05" db="UniProtKB">
        <authorList>
            <consortium name="EnsemblMetazoa"/>
        </authorList>
    </citation>
    <scope>IDENTIFICATION</scope>
</reference>
<dbReference type="InterPro" id="IPR023415">
    <property type="entry name" value="LDLR_class-A_CS"/>
</dbReference>
<dbReference type="EnsemblMetazoa" id="XM_050658328.1">
    <property type="protein sequence ID" value="XP_050514285.1"/>
    <property type="gene ID" value="LOC126889755"/>
</dbReference>
<dbReference type="RefSeq" id="XP_050514285.1">
    <property type="nucleotide sequence ID" value="XM_050658328.1"/>
</dbReference>
<evidence type="ECO:0000256" key="3">
    <source>
        <dbReference type="SAM" id="Phobius"/>
    </source>
</evidence>
<feature type="disulfide bond" evidence="2">
    <location>
        <begin position="29"/>
        <end position="47"/>
    </location>
</feature>
<name>A0ABM5KVS2_DIAVI</name>
<accession>A0ABM5KVS2</accession>
<sequence>MLTVALVIVSLLASSSCTNPSCKKTQYPCEDGDCIDVSKFCNGIKDCKDGSDEKVNCSPCNMTYYGYVGITYEIEIKRPSETQIPFVCFLNFTAGGGALGELVQLSFESFSVGTFESFMSGGCPDGAVSIRESNRPSSGGEWCGSAWGYSVYYSETPSINLTLSIKTISQQQNSGNKFEFKLSYKFLKLSDARIRYGNSTQRSYRGKLSAGTYCDRLLEGCSRRSCRIQSPNYPGIYPRNVSCQYRVRERNVPPGKHALIAVRQANFHYKEHVAKFDGGDRGIRTWDQCNMMQDYLEILDGWGQTATTLAHLCSGETIPEIVSSGPELLVKFHTSPFGNPFHPLPISYLPGFELEVEILYVNKESPTYIEHGKKCEFVVTSFDNPSGYLKNPLHSLPPNTTCHYHFRGQSRDIIWISFIKYHVINERLTDFNTGDCNVELQIWDGDIKSQNTVPLMGQFCKDDKPRLCDHTLLKNSSRITRPCGLTESYVSTNSDLTISHSIKYGSVLYPVNFVLRYEFVDLSQEGIQMSKNPCDRLFRTPNGRFYSPKITFLFGRGGKEDLTCTYQFESSDQQRLKITFNKAQFGSKTCHSFYDQDANRWECKSQKSDNGVAFIQISEFPWKDIELYRDCICHNISEPFTVITKTSSKVVIKFVIKKMRITEDYNNYFFDANFEFIPNDNNCLNPWNNRRLRGSSGEITIRNSDHSLDKPESISFKNQSIRYCLQQPWLIEPEDEGNFIYLKIKGSKKRDLRLCPSKNRILIYPAGRTDIVHVICPYFDGSEDVVEMFSEGWILYSYKKTQNKNSRSFIIEFSRKESGNFAVTWMEVSKNPALTLPTSMLMIAPPECPHSCPELGACISSDLWCDGLRHCPSGNDEQESNCSIRGGFPTAYLNSAALSALAITALLLVVIAAFYAFRHWRQEQKNVMVSVTEHTFLEFKSGFC</sequence>
<dbReference type="PRINTS" id="PR00261">
    <property type="entry name" value="LDLRECEPTOR"/>
</dbReference>
<dbReference type="SUPFAM" id="SSF49854">
    <property type="entry name" value="Spermadhesin, CUB domain"/>
    <property type="match status" value="2"/>
</dbReference>
<dbReference type="Proteomes" id="UP001652700">
    <property type="component" value="Unplaced"/>
</dbReference>
<feature type="transmembrane region" description="Helical" evidence="3">
    <location>
        <begin position="891"/>
        <end position="917"/>
    </location>
</feature>
<dbReference type="SMART" id="SM00192">
    <property type="entry name" value="LDLa"/>
    <property type="match status" value="2"/>
</dbReference>
<feature type="chain" id="PRO_5045821890" description="CUB domain-containing protein" evidence="4">
    <location>
        <begin position="18"/>
        <end position="944"/>
    </location>
</feature>
<organism evidence="6 7">
    <name type="scientific">Diabrotica virgifera virgifera</name>
    <name type="common">western corn rootworm</name>
    <dbReference type="NCBI Taxonomy" id="50390"/>
    <lineage>
        <taxon>Eukaryota</taxon>
        <taxon>Metazoa</taxon>
        <taxon>Ecdysozoa</taxon>
        <taxon>Arthropoda</taxon>
        <taxon>Hexapoda</taxon>
        <taxon>Insecta</taxon>
        <taxon>Pterygota</taxon>
        <taxon>Neoptera</taxon>
        <taxon>Endopterygota</taxon>
        <taxon>Coleoptera</taxon>
        <taxon>Polyphaga</taxon>
        <taxon>Cucujiformia</taxon>
        <taxon>Chrysomeloidea</taxon>
        <taxon>Chrysomelidae</taxon>
        <taxon>Galerucinae</taxon>
        <taxon>Diabroticina</taxon>
        <taxon>Diabroticites</taxon>
        <taxon>Diabrotica</taxon>
    </lineage>
</organism>
<dbReference type="CDD" id="cd00041">
    <property type="entry name" value="CUB"/>
    <property type="match status" value="1"/>
</dbReference>
<dbReference type="InterPro" id="IPR000859">
    <property type="entry name" value="CUB_dom"/>
</dbReference>
<dbReference type="PROSITE" id="PS01209">
    <property type="entry name" value="LDLRA_1"/>
    <property type="match status" value="1"/>
</dbReference>
<keyword evidence="7" id="KW-1185">Reference proteome</keyword>
<dbReference type="InterPro" id="IPR002172">
    <property type="entry name" value="LDrepeatLR_classA_rpt"/>
</dbReference>
<comment type="caution">
    <text evidence="2">Lacks conserved residue(s) required for the propagation of feature annotation.</text>
</comment>
<keyword evidence="3" id="KW-1133">Transmembrane helix</keyword>
<feature type="domain" description="CUB" evidence="5">
    <location>
        <begin position="214"/>
        <end position="359"/>
    </location>
</feature>
<evidence type="ECO:0000256" key="4">
    <source>
        <dbReference type="SAM" id="SignalP"/>
    </source>
</evidence>
<evidence type="ECO:0000313" key="7">
    <source>
        <dbReference type="Proteomes" id="UP001652700"/>
    </source>
</evidence>
<dbReference type="InterPro" id="IPR056707">
    <property type="entry name" value="DUF7805"/>
</dbReference>
<dbReference type="SMART" id="SM00042">
    <property type="entry name" value="CUB"/>
    <property type="match status" value="1"/>
</dbReference>
<keyword evidence="3" id="KW-0812">Transmembrane</keyword>
<dbReference type="PROSITE" id="PS50068">
    <property type="entry name" value="LDLRA_2"/>
    <property type="match status" value="2"/>
</dbReference>